<dbReference type="EC" id="2.8.1.12" evidence="3"/>
<gene>
    <name evidence="14" type="ORF">M8231_14565</name>
</gene>
<evidence type="ECO:0000256" key="10">
    <source>
        <dbReference type="ARBA" id="ARBA00030781"/>
    </source>
</evidence>
<evidence type="ECO:0000256" key="1">
    <source>
        <dbReference type="ARBA" id="ARBA00005046"/>
    </source>
</evidence>
<reference evidence="14" key="1">
    <citation type="submission" date="2022-05" db="EMBL/GenBank/DDBJ databases">
        <title>Brevundimonas albigilva TT17 genome sequence.</title>
        <authorList>
            <person name="Lee K."/>
            <person name="Son H."/>
        </authorList>
    </citation>
    <scope>NUCLEOTIDE SEQUENCE</scope>
    <source>
        <strain evidence="14">TT17</strain>
    </source>
</reference>
<dbReference type="Gene3D" id="3.90.1170.40">
    <property type="entry name" value="Molybdopterin biosynthesis MoaE subunit"/>
    <property type="match status" value="1"/>
</dbReference>
<evidence type="ECO:0000256" key="6">
    <source>
        <dbReference type="ARBA" id="ARBA00025448"/>
    </source>
</evidence>
<evidence type="ECO:0000256" key="12">
    <source>
        <dbReference type="ARBA" id="ARBA00049878"/>
    </source>
</evidence>
<evidence type="ECO:0000256" key="5">
    <source>
        <dbReference type="ARBA" id="ARBA00023150"/>
    </source>
</evidence>
<evidence type="ECO:0000256" key="9">
    <source>
        <dbReference type="ARBA" id="ARBA00030407"/>
    </source>
</evidence>
<evidence type="ECO:0000256" key="8">
    <source>
        <dbReference type="ARBA" id="ARBA00029745"/>
    </source>
</evidence>
<protein>
    <recommendedName>
        <fullName evidence="4">Molybdopterin synthase catalytic subunit</fullName>
        <ecNumber evidence="3">2.8.1.12</ecNumber>
    </recommendedName>
    <alternativeName>
        <fullName evidence="10">MPT synthase subunit 2</fullName>
    </alternativeName>
    <alternativeName>
        <fullName evidence="8">Molybdenum cofactor biosynthesis protein E</fullName>
    </alternativeName>
    <alternativeName>
        <fullName evidence="9">Molybdopterin-converting factor large subunit</fullName>
    </alternativeName>
    <alternativeName>
        <fullName evidence="11">Molybdopterin-converting factor subunit 2</fullName>
    </alternativeName>
</protein>
<dbReference type="InterPro" id="IPR003448">
    <property type="entry name" value="Mopterin_biosynth_MoaE"/>
</dbReference>
<dbReference type="EMBL" id="CP097649">
    <property type="protein sequence ID" value="URI15006.1"/>
    <property type="molecule type" value="Genomic_DNA"/>
</dbReference>
<comment type="function">
    <text evidence="6">Converts molybdopterin precursor Z into molybdopterin. This requires the incorporation of two sulfur atoms into precursor Z to generate a dithiolene group. The sulfur is provided by MoaD.</text>
</comment>
<dbReference type="Pfam" id="PF02391">
    <property type="entry name" value="MoaE"/>
    <property type="match status" value="1"/>
</dbReference>
<comment type="catalytic activity">
    <reaction evidence="12">
        <text>2 [molybdopterin-synthase sulfur-carrier protein]-C-terminal-Gly-aminoethanethioate + cyclic pyranopterin phosphate + H2O = molybdopterin + 2 [molybdopterin-synthase sulfur-carrier protein]-C-terminal Gly-Gly + 2 H(+)</text>
        <dbReference type="Rhea" id="RHEA:26333"/>
        <dbReference type="Rhea" id="RHEA-COMP:12202"/>
        <dbReference type="Rhea" id="RHEA-COMP:19907"/>
        <dbReference type="ChEBI" id="CHEBI:15377"/>
        <dbReference type="ChEBI" id="CHEBI:15378"/>
        <dbReference type="ChEBI" id="CHEBI:58698"/>
        <dbReference type="ChEBI" id="CHEBI:59648"/>
        <dbReference type="ChEBI" id="CHEBI:90778"/>
        <dbReference type="ChEBI" id="CHEBI:232372"/>
        <dbReference type="EC" id="2.8.1.12"/>
    </reaction>
</comment>
<comment type="similarity">
    <text evidence="2">Belongs to the MoaE family.</text>
</comment>
<dbReference type="SUPFAM" id="SSF54690">
    <property type="entry name" value="Molybdopterin synthase subunit MoaE"/>
    <property type="match status" value="1"/>
</dbReference>
<dbReference type="PANTHER" id="PTHR23404">
    <property type="entry name" value="MOLYBDOPTERIN SYNTHASE RELATED"/>
    <property type="match status" value="1"/>
</dbReference>
<evidence type="ECO:0000256" key="11">
    <source>
        <dbReference type="ARBA" id="ARBA00032474"/>
    </source>
</evidence>
<evidence type="ECO:0000256" key="3">
    <source>
        <dbReference type="ARBA" id="ARBA00011950"/>
    </source>
</evidence>
<name>A0ABY4SMC8_9CAUL</name>
<proteinExistence type="inferred from homology"/>
<dbReference type="Proteomes" id="UP001055429">
    <property type="component" value="Chromosome"/>
</dbReference>
<accession>A0ABY4SMC8</accession>
<organism evidence="14 15">
    <name type="scientific">Brevundimonas albigilva</name>
    <dbReference type="NCBI Taxonomy" id="1312364"/>
    <lineage>
        <taxon>Bacteria</taxon>
        <taxon>Pseudomonadati</taxon>
        <taxon>Pseudomonadota</taxon>
        <taxon>Alphaproteobacteria</taxon>
        <taxon>Caulobacterales</taxon>
        <taxon>Caulobacteraceae</taxon>
        <taxon>Brevundimonas</taxon>
    </lineage>
</organism>
<dbReference type="InterPro" id="IPR036563">
    <property type="entry name" value="MoaE_sf"/>
</dbReference>
<keyword evidence="15" id="KW-1185">Reference proteome</keyword>
<sequence>MAISAILTPGPLEADAELRAFLADRTGDGAVAAFVGLARDSSASGPVAELYLDHYPGFTERSLEAIAAGAGARFPVRDIRVVHRCGAVAPGETIVFVAVAAPHRRAAFEAADYLMDRLKTEAAFWKREDGPAGSRWIEPTDKDRADRARWND</sequence>
<feature type="region of interest" description="Disordered" evidence="13">
    <location>
        <begin position="131"/>
        <end position="152"/>
    </location>
</feature>
<keyword evidence="5" id="KW-0501">Molybdenum cofactor biosynthesis</keyword>
<evidence type="ECO:0000313" key="15">
    <source>
        <dbReference type="Proteomes" id="UP001055429"/>
    </source>
</evidence>
<evidence type="ECO:0000256" key="4">
    <source>
        <dbReference type="ARBA" id="ARBA00013858"/>
    </source>
</evidence>
<evidence type="ECO:0000256" key="2">
    <source>
        <dbReference type="ARBA" id="ARBA00005426"/>
    </source>
</evidence>
<comment type="pathway">
    <text evidence="1">Cofactor biosynthesis; molybdopterin biosynthesis.</text>
</comment>
<dbReference type="CDD" id="cd00756">
    <property type="entry name" value="MoaE"/>
    <property type="match status" value="1"/>
</dbReference>
<feature type="compositionally biased region" description="Basic and acidic residues" evidence="13">
    <location>
        <begin position="138"/>
        <end position="152"/>
    </location>
</feature>
<evidence type="ECO:0000256" key="13">
    <source>
        <dbReference type="SAM" id="MobiDB-lite"/>
    </source>
</evidence>
<evidence type="ECO:0000313" key="14">
    <source>
        <dbReference type="EMBL" id="URI15006.1"/>
    </source>
</evidence>
<comment type="subunit">
    <text evidence="7">Heterotetramer of 2 MoaD subunits and 2 MoaE subunits. Also stable as homodimer. The enzyme changes between these two forms during catalysis.</text>
</comment>
<evidence type="ECO:0000256" key="7">
    <source>
        <dbReference type="ARBA" id="ARBA00026066"/>
    </source>
</evidence>